<gene>
    <name evidence="2" type="ORF">CGZ93_01940</name>
</gene>
<proteinExistence type="predicted"/>
<dbReference type="OrthoDB" id="4772576at2"/>
<evidence type="ECO:0000313" key="3">
    <source>
        <dbReference type="Proteomes" id="UP000216311"/>
    </source>
</evidence>
<accession>A0A255HC21</accession>
<dbReference type="AlphaFoldDB" id="A0A255HC21"/>
<sequence length="216" mass="23016">MASPQQMRAGNDDRERVIQTLQQAYADGRLTADELRERAARTHAAQTFGELDAVVADLPVPPPSAAQQSGAVAPVAPAGAPVVAGTPGSSMENPLILDGGWWAESRKGPWEIPQHLLLRGGAGMVTLNCLEATTPHQVIHVWVEGGMGMITVVVPDGWAVDTRRLAKSMGMVTNRVGDTPTGGRPTMVVNGSGGMGTITFRHPNWFERRAAKKNLR</sequence>
<dbReference type="PANTHER" id="PTHR40763:SF5">
    <property type="entry name" value="MEMBRANE PROTEIN"/>
    <property type="match status" value="1"/>
</dbReference>
<protein>
    <recommendedName>
        <fullName evidence="1">DUF1707 domain-containing protein</fullName>
    </recommendedName>
</protein>
<feature type="domain" description="DUF1707" evidence="1">
    <location>
        <begin position="7"/>
        <end position="59"/>
    </location>
</feature>
<keyword evidence="3" id="KW-1185">Reference proteome</keyword>
<dbReference type="RefSeq" id="WP_094362443.1">
    <property type="nucleotide sequence ID" value="NZ_NMVQ01000001.1"/>
</dbReference>
<dbReference type="EMBL" id="NMVQ01000001">
    <property type="protein sequence ID" value="OYO25235.1"/>
    <property type="molecule type" value="Genomic_DNA"/>
</dbReference>
<dbReference type="PANTHER" id="PTHR40763">
    <property type="entry name" value="MEMBRANE PROTEIN-RELATED"/>
    <property type="match status" value="1"/>
</dbReference>
<comment type="caution">
    <text evidence="2">The sequence shown here is derived from an EMBL/GenBank/DDBJ whole genome shotgun (WGS) entry which is preliminary data.</text>
</comment>
<evidence type="ECO:0000313" key="2">
    <source>
        <dbReference type="EMBL" id="OYO25235.1"/>
    </source>
</evidence>
<dbReference type="Pfam" id="PF08044">
    <property type="entry name" value="DUF1707"/>
    <property type="match status" value="1"/>
</dbReference>
<organism evidence="2 3">
    <name type="scientific">Enemella dayhoffiae</name>
    <dbReference type="NCBI Taxonomy" id="2016507"/>
    <lineage>
        <taxon>Bacteria</taxon>
        <taxon>Bacillati</taxon>
        <taxon>Actinomycetota</taxon>
        <taxon>Actinomycetes</taxon>
        <taxon>Propionibacteriales</taxon>
        <taxon>Propionibacteriaceae</taxon>
        <taxon>Enemella</taxon>
    </lineage>
</organism>
<dbReference type="InterPro" id="IPR012551">
    <property type="entry name" value="DUF1707_SHOCT-like"/>
</dbReference>
<name>A0A255HC21_9ACTN</name>
<reference evidence="2 3" key="1">
    <citation type="submission" date="2017-07" db="EMBL/GenBank/DDBJ databases">
        <title>Draft whole genome sequences of clinical Proprionibacteriaceae strains.</title>
        <authorList>
            <person name="Bernier A.-M."/>
            <person name="Bernard K."/>
            <person name="Domingo M.-C."/>
        </authorList>
    </citation>
    <scope>NUCLEOTIDE SEQUENCE [LARGE SCALE GENOMIC DNA]</scope>
    <source>
        <strain evidence="2 3">NML 130396</strain>
    </source>
</reference>
<dbReference type="Proteomes" id="UP000216311">
    <property type="component" value="Unassembled WGS sequence"/>
</dbReference>
<evidence type="ECO:0000259" key="1">
    <source>
        <dbReference type="Pfam" id="PF08044"/>
    </source>
</evidence>